<dbReference type="InterPro" id="IPR036291">
    <property type="entry name" value="NAD(P)-bd_dom_sf"/>
</dbReference>
<evidence type="ECO:0000256" key="2">
    <source>
        <dbReference type="ARBA" id="ARBA00023002"/>
    </source>
</evidence>
<keyword evidence="2" id="KW-0560">Oxidoreductase</keyword>
<reference evidence="4" key="1">
    <citation type="submission" date="2016-12" db="EMBL/GenBank/DDBJ databases">
        <authorList>
            <person name="Varghese N."/>
            <person name="Submissions S."/>
        </authorList>
    </citation>
    <scope>NUCLEOTIDE SEQUENCE [LARGE SCALE GENOMIC DNA]</scope>
    <source>
        <strain evidence="4">DSM 11544</strain>
    </source>
</reference>
<dbReference type="SUPFAM" id="SSF51735">
    <property type="entry name" value="NAD(P)-binding Rossmann-fold domains"/>
    <property type="match status" value="1"/>
</dbReference>
<dbReference type="GO" id="GO:0016616">
    <property type="term" value="F:oxidoreductase activity, acting on the CH-OH group of donors, NAD or NADP as acceptor"/>
    <property type="evidence" value="ECO:0007669"/>
    <property type="project" value="TreeGrafter"/>
</dbReference>
<name>A0A1M7SGG3_9FIRM</name>
<dbReference type="PROSITE" id="PS00061">
    <property type="entry name" value="ADH_SHORT"/>
    <property type="match status" value="1"/>
</dbReference>
<evidence type="ECO:0000313" key="3">
    <source>
        <dbReference type="EMBL" id="SHN57559.1"/>
    </source>
</evidence>
<dbReference type="STRING" id="1121395.SAMN02745215_00807"/>
<dbReference type="PANTHER" id="PTHR42760:SF115">
    <property type="entry name" value="3-OXOACYL-[ACYL-CARRIER-PROTEIN] REDUCTASE FABG"/>
    <property type="match status" value="1"/>
</dbReference>
<dbReference type="GO" id="GO:0008206">
    <property type="term" value="P:bile acid metabolic process"/>
    <property type="evidence" value="ECO:0007669"/>
    <property type="project" value="UniProtKB-ARBA"/>
</dbReference>
<keyword evidence="4" id="KW-1185">Reference proteome</keyword>
<organism evidence="3 4">
    <name type="scientific">Desulfitobacterium chlororespirans DSM 11544</name>
    <dbReference type="NCBI Taxonomy" id="1121395"/>
    <lineage>
        <taxon>Bacteria</taxon>
        <taxon>Bacillati</taxon>
        <taxon>Bacillota</taxon>
        <taxon>Clostridia</taxon>
        <taxon>Eubacteriales</taxon>
        <taxon>Desulfitobacteriaceae</taxon>
        <taxon>Desulfitobacterium</taxon>
    </lineage>
</organism>
<sequence length="251" mass="27259">MEKFLRFDGKNVVVTGGSGGIGEKICTLFAEKGARVIIADIRADEAEIIEFYQTKGFELFYQPMDVSDPESVRAGAASIREKYGGADILVTAAGVGAVHPALDYPDEAWQRVLSINLNGTFYCAREFARHMIEKGKGSMICISSIAALKALRPETNISYGVSKAAVTHLCKLLASEWTEYNIRINAVAPGYTATGALTKMQNYLPLWLEQIPMHRLLEPLEIAQAVLFLASDAASGITGTQLMVDGGYSAW</sequence>
<proteinExistence type="inferred from homology"/>
<protein>
    <submittedName>
        <fullName evidence="3">NAD(P)-dependent dehydrogenase, short-chain alcohol dehydrogenase family</fullName>
    </submittedName>
</protein>
<evidence type="ECO:0000256" key="1">
    <source>
        <dbReference type="ARBA" id="ARBA00006484"/>
    </source>
</evidence>
<dbReference type="PRINTS" id="PR00081">
    <property type="entry name" value="GDHRDH"/>
</dbReference>
<dbReference type="InterPro" id="IPR020904">
    <property type="entry name" value="Sc_DH/Rdtase_CS"/>
</dbReference>
<accession>A0A1M7SGG3</accession>
<dbReference type="InterPro" id="IPR002347">
    <property type="entry name" value="SDR_fam"/>
</dbReference>
<dbReference type="FunFam" id="3.40.50.720:FF:000084">
    <property type="entry name" value="Short-chain dehydrogenase reductase"/>
    <property type="match status" value="1"/>
</dbReference>
<evidence type="ECO:0000313" key="4">
    <source>
        <dbReference type="Proteomes" id="UP000184010"/>
    </source>
</evidence>
<dbReference type="RefSeq" id="WP_072771384.1">
    <property type="nucleotide sequence ID" value="NZ_FRDN01000004.1"/>
</dbReference>
<gene>
    <name evidence="3" type="ORF">SAMN02745215_00807</name>
</gene>
<dbReference type="PANTHER" id="PTHR42760">
    <property type="entry name" value="SHORT-CHAIN DEHYDROGENASES/REDUCTASES FAMILY MEMBER"/>
    <property type="match status" value="1"/>
</dbReference>
<dbReference type="Gene3D" id="3.40.50.720">
    <property type="entry name" value="NAD(P)-binding Rossmann-like Domain"/>
    <property type="match status" value="1"/>
</dbReference>
<dbReference type="Proteomes" id="UP000184010">
    <property type="component" value="Unassembled WGS sequence"/>
</dbReference>
<dbReference type="Pfam" id="PF13561">
    <property type="entry name" value="adh_short_C2"/>
    <property type="match status" value="1"/>
</dbReference>
<dbReference type="PRINTS" id="PR00080">
    <property type="entry name" value="SDRFAMILY"/>
</dbReference>
<dbReference type="AlphaFoldDB" id="A0A1M7SGG3"/>
<comment type="similarity">
    <text evidence="1">Belongs to the short-chain dehydrogenases/reductases (SDR) family.</text>
</comment>
<dbReference type="EMBL" id="FRDN01000004">
    <property type="protein sequence ID" value="SHN57559.1"/>
    <property type="molecule type" value="Genomic_DNA"/>
</dbReference>